<evidence type="ECO:0000256" key="1">
    <source>
        <dbReference type="ARBA" id="ARBA00000189"/>
    </source>
</evidence>
<dbReference type="PRINTS" id="PR00461">
    <property type="entry name" value="PLPEROXIDASE"/>
</dbReference>
<protein>
    <recommendedName>
        <fullName evidence="3 12">Peroxidase</fullName>
        <ecNumber evidence="3 12">1.11.1.7</ecNumber>
    </recommendedName>
</protein>
<comment type="cofactor">
    <cofactor evidence="10 12">
        <name>heme b</name>
        <dbReference type="ChEBI" id="CHEBI:60344"/>
    </cofactor>
    <text evidence="10 12">Binds 1 heme b (iron(II)-protoporphyrin IX) group per subunit.</text>
</comment>
<evidence type="ECO:0000256" key="8">
    <source>
        <dbReference type="ARBA" id="ARBA00023004"/>
    </source>
</evidence>
<feature type="binding site" evidence="10">
    <location>
        <position position="77"/>
    </location>
    <ligand>
        <name>Ca(2+)</name>
        <dbReference type="ChEBI" id="CHEBI:29108"/>
        <label>1</label>
    </ligand>
</feature>
<feature type="domain" description="Plant heme peroxidase family profile" evidence="13">
    <location>
        <begin position="73"/>
        <end position="261"/>
    </location>
</feature>
<dbReference type="GO" id="GO:0006979">
    <property type="term" value="P:response to oxidative stress"/>
    <property type="evidence" value="ECO:0007669"/>
    <property type="project" value="UniProtKB-UniRule"/>
</dbReference>
<evidence type="ECO:0000256" key="9">
    <source>
        <dbReference type="PIRSR" id="PIRSR600823-2"/>
    </source>
</evidence>
<feature type="binding site" evidence="10">
    <location>
        <position position="241"/>
    </location>
    <ligand>
        <name>Ca(2+)</name>
        <dbReference type="ChEBI" id="CHEBI:29108"/>
        <label>2</label>
    </ligand>
</feature>
<dbReference type="GO" id="GO:0140825">
    <property type="term" value="F:lactoperoxidase activity"/>
    <property type="evidence" value="ECO:0007669"/>
    <property type="project" value="UniProtKB-EC"/>
</dbReference>
<keyword evidence="6 10" id="KW-0479">Metal-binding</keyword>
<dbReference type="Proteomes" id="UP000245207">
    <property type="component" value="Unassembled WGS sequence"/>
</dbReference>
<feature type="binding site" evidence="10">
    <location>
        <position position="91"/>
    </location>
    <ligand>
        <name>Ca(2+)</name>
        <dbReference type="ChEBI" id="CHEBI:29108"/>
        <label>1</label>
    </ligand>
</feature>
<keyword evidence="7 12" id="KW-0560">Oxidoreductase</keyword>
<dbReference type="EMBL" id="PKPP01003752">
    <property type="protein sequence ID" value="PWA67845.1"/>
    <property type="molecule type" value="Genomic_DNA"/>
</dbReference>
<evidence type="ECO:0000256" key="10">
    <source>
        <dbReference type="PIRSR" id="PIRSR600823-3"/>
    </source>
</evidence>
<dbReference type="GO" id="GO:0005576">
    <property type="term" value="C:extracellular region"/>
    <property type="evidence" value="ECO:0007669"/>
    <property type="project" value="UniProtKB-SubCell"/>
</dbReference>
<comment type="cofactor">
    <cofactor evidence="10 12">
        <name>Ca(2+)</name>
        <dbReference type="ChEBI" id="CHEBI:29108"/>
    </cofactor>
    <text evidence="10 12">Binds 2 calcium ions per subunit.</text>
</comment>
<evidence type="ECO:0000256" key="4">
    <source>
        <dbReference type="ARBA" id="ARBA00022559"/>
    </source>
</evidence>
<dbReference type="PROSITE" id="PS00435">
    <property type="entry name" value="PEROXIDASE_1"/>
    <property type="match status" value="1"/>
</dbReference>
<dbReference type="GO" id="GO:0046872">
    <property type="term" value="F:metal ion binding"/>
    <property type="evidence" value="ECO:0007669"/>
    <property type="project" value="UniProtKB-UniRule"/>
</dbReference>
<dbReference type="PROSITE" id="PS50873">
    <property type="entry name" value="PEROXIDASE_4"/>
    <property type="match status" value="1"/>
</dbReference>
<dbReference type="PANTHER" id="PTHR31388">
    <property type="entry name" value="PEROXIDASE 72-RELATED"/>
    <property type="match status" value="1"/>
</dbReference>
<gene>
    <name evidence="14" type="ORF">CTI12_AA314030</name>
</gene>
<dbReference type="GO" id="GO:0042744">
    <property type="term" value="P:hydrogen peroxide catabolic process"/>
    <property type="evidence" value="ECO:0007669"/>
    <property type="project" value="UniProtKB-KW"/>
</dbReference>
<feature type="binding site" evidence="10">
    <location>
        <position position="79"/>
    </location>
    <ligand>
        <name>Ca(2+)</name>
        <dbReference type="ChEBI" id="CHEBI:29108"/>
        <label>1</label>
    </ligand>
</feature>
<keyword evidence="12" id="KW-0376">Hydrogen peroxide</keyword>
<comment type="function">
    <text evidence="12">Removal of H(2)O(2), oxidation of toxic reductants, biosynthesis and degradation of lignin, suberization, auxin catabolism, response to environmental stresses such as wounding, pathogen attack and oxidative stress.</text>
</comment>
<comment type="similarity">
    <text evidence="12">Belongs to the peroxidase family. Classical plant (class III) peroxidase subfamily.</text>
</comment>
<feature type="binding site" evidence="10">
    <location>
        <position position="248"/>
    </location>
    <ligand>
        <name>Ca(2+)</name>
        <dbReference type="ChEBI" id="CHEBI:29108"/>
        <label>2</label>
    </ligand>
</feature>
<evidence type="ECO:0000256" key="6">
    <source>
        <dbReference type="ARBA" id="ARBA00022723"/>
    </source>
</evidence>
<feature type="binding site" evidence="10">
    <location>
        <position position="243"/>
    </location>
    <ligand>
        <name>Ca(2+)</name>
        <dbReference type="ChEBI" id="CHEBI:29108"/>
        <label>2</label>
    </ligand>
</feature>
<proteinExistence type="inferred from homology"/>
<dbReference type="STRING" id="35608.A0A2U1N2U0"/>
<dbReference type="PRINTS" id="PR00458">
    <property type="entry name" value="PEROXIDASE"/>
</dbReference>
<feature type="disulfide bond" evidence="11">
    <location>
        <begin position="203"/>
        <end position="228"/>
    </location>
</feature>
<dbReference type="EC" id="1.11.1.7" evidence="3 12"/>
<name>A0A2U1N2U0_ARTAN</name>
<keyword evidence="12" id="KW-0964">Secreted</keyword>
<keyword evidence="4 12" id="KW-0575">Peroxidase</keyword>
<feature type="binding site" description="axial binding residue" evidence="10">
    <location>
        <position position="196"/>
    </location>
    <ligand>
        <name>heme b</name>
        <dbReference type="ChEBI" id="CHEBI:60344"/>
    </ligand>
    <ligandPart>
        <name>Fe</name>
        <dbReference type="ChEBI" id="CHEBI:18248"/>
    </ligandPart>
</feature>
<evidence type="ECO:0000256" key="7">
    <source>
        <dbReference type="ARBA" id="ARBA00023002"/>
    </source>
</evidence>
<comment type="caution">
    <text evidence="14">The sequence shown here is derived from an EMBL/GenBank/DDBJ whole genome shotgun (WGS) entry which is preliminary data.</text>
</comment>
<dbReference type="OrthoDB" id="2113341at2759"/>
<dbReference type="Gene3D" id="1.10.420.10">
    <property type="entry name" value="Peroxidase, domain 2"/>
    <property type="match status" value="1"/>
</dbReference>
<feature type="binding site" evidence="9">
    <location>
        <position position="166"/>
    </location>
    <ligand>
        <name>substrate</name>
    </ligand>
</feature>
<organism evidence="14 15">
    <name type="scientific">Artemisia annua</name>
    <name type="common">Sweet wormwood</name>
    <dbReference type="NCBI Taxonomy" id="35608"/>
    <lineage>
        <taxon>Eukaryota</taxon>
        <taxon>Viridiplantae</taxon>
        <taxon>Streptophyta</taxon>
        <taxon>Embryophyta</taxon>
        <taxon>Tracheophyta</taxon>
        <taxon>Spermatophyta</taxon>
        <taxon>Magnoliopsida</taxon>
        <taxon>eudicotyledons</taxon>
        <taxon>Gunneridae</taxon>
        <taxon>Pentapetalae</taxon>
        <taxon>asterids</taxon>
        <taxon>campanulids</taxon>
        <taxon>Asterales</taxon>
        <taxon>Asteraceae</taxon>
        <taxon>Asteroideae</taxon>
        <taxon>Anthemideae</taxon>
        <taxon>Artemisiinae</taxon>
        <taxon>Artemisia</taxon>
    </lineage>
</organism>
<evidence type="ECO:0000259" key="13">
    <source>
        <dbReference type="PROSITE" id="PS50873"/>
    </source>
</evidence>
<dbReference type="InterPro" id="IPR002016">
    <property type="entry name" value="Haem_peroxidase"/>
</dbReference>
<evidence type="ECO:0000256" key="11">
    <source>
        <dbReference type="PIRSR" id="PIRSR600823-5"/>
    </source>
</evidence>
<dbReference type="InterPro" id="IPR010255">
    <property type="entry name" value="Haem_peroxidase_sf"/>
</dbReference>
<evidence type="ECO:0000313" key="14">
    <source>
        <dbReference type="EMBL" id="PWA67845.1"/>
    </source>
</evidence>
<evidence type="ECO:0000313" key="15">
    <source>
        <dbReference type="Proteomes" id="UP000245207"/>
    </source>
</evidence>
<dbReference type="SUPFAM" id="SSF48113">
    <property type="entry name" value="Heme-dependent peroxidases"/>
    <property type="match status" value="1"/>
</dbReference>
<evidence type="ECO:0000256" key="2">
    <source>
        <dbReference type="ARBA" id="ARBA00006873"/>
    </source>
</evidence>
<dbReference type="PROSITE" id="PS51257">
    <property type="entry name" value="PROKAR_LIPOPROTEIN"/>
    <property type="match status" value="1"/>
</dbReference>
<accession>A0A2U1N2U0</accession>
<comment type="subcellular location">
    <subcellularLocation>
        <location evidence="12">Secreted</location>
    </subcellularLocation>
</comment>
<dbReference type="AlphaFoldDB" id="A0A2U1N2U0"/>
<dbReference type="GO" id="GO:0020037">
    <property type="term" value="F:heme binding"/>
    <property type="evidence" value="ECO:0007669"/>
    <property type="project" value="UniProtKB-UniRule"/>
</dbReference>
<keyword evidence="8 10" id="KW-0408">Iron</keyword>
<evidence type="ECO:0000256" key="3">
    <source>
        <dbReference type="ARBA" id="ARBA00012313"/>
    </source>
</evidence>
<comment type="catalytic activity">
    <reaction evidence="1 12">
        <text>2 a phenolic donor + H2O2 = 2 a phenolic radical donor + 2 H2O</text>
        <dbReference type="Rhea" id="RHEA:56136"/>
        <dbReference type="ChEBI" id="CHEBI:15377"/>
        <dbReference type="ChEBI" id="CHEBI:16240"/>
        <dbReference type="ChEBI" id="CHEBI:139520"/>
        <dbReference type="ChEBI" id="CHEBI:139521"/>
        <dbReference type="EC" id="1.11.1.7"/>
    </reaction>
</comment>
<sequence>MKLEPLSTTINLSFSCSSLALDPRKMFTYEIHVYCVAFINTWLLVTVKAKVITEVDSNIPLCENLTLLKLNCIQGCDASVLLDTTANFTGEKGAGPNAGSIRGFNVIDTIKTQLESQCAGVVSCADILAAAARDSVVALGGPGWNLVFGRRDSTTASASTANSNLPAPTLSLSGLISSFSNQNLNANELVALSGAHTIDQARCTTFRSRLTDDNNINASFATSTRANCPTSGGDNNLSPLDATPTIFDNSYYKDLINQRGIKLWDGLGPEPRAQYFRRAPSMIVHRYMVLVHEAFSQAQQ</sequence>
<evidence type="ECO:0000256" key="5">
    <source>
        <dbReference type="ARBA" id="ARBA00022617"/>
    </source>
</evidence>
<dbReference type="PANTHER" id="PTHR31388:SF204">
    <property type="entry name" value="PEROXIDASE"/>
    <property type="match status" value="1"/>
</dbReference>
<keyword evidence="10 12" id="KW-0106">Calcium</keyword>
<dbReference type="InterPro" id="IPR019793">
    <property type="entry name" value="Peroxidases_heam-ligand_BS"/>
</dbReference>
<keyword evidence="11" id="KW-1015">Disulfide bond</keyword>
<feature type="binding site" evidence="10">
    <location>
        <position position="197"/>
    </location>
    <ligand>
        <name>Ca(2+)</name>
        <dbReference type="ChEBI" id="CHEBI:29108"/>
        <label>2</label>
    </ligand>
</feature>
<reference evidence="14 15" key="1">
    <citation type="journal article" date="2018" name="Mol. Plant">
        <title>The genome of Artemisia annua provides insight into the evolution of Asteraceae family and artemisinin biosynthesis.</title>
        <authorList>
            <person name="Shen Q."/>
            <person name="Zhang L."/>
            <person name="Liao Z."/>
            <person name="Wang S."/>
            <person name="Yan T."/>
            <person name="Shi P."/>
            <person name="Liu M."/>
            <person name="Fu X."/>
            <person name="Pan Q."/>
            <person name="Wang Y."/>
            <person name="Lv Z."/>
            <person name="Lu X."/>
            <person name="Zhang F."/>
            <person name="Jiang W."/>
            <person name="Ma Y."/>
            <person name="Chen M."/>
            <person name="Hao X."/>
            <person name="Li L."/>
            <person name="Tang Y."/>
            <person name="Lv G."/>
            <person name="Zhou Y."/>
            <person name="Sun X."/>
            <person name="Brodelius P.E."/>
            <person name="Rose J.K.C."/>
            <person name="Tang K."/>
        </authorList>
    </citation>
    <scope>NUCLEOTIDE SEQUENCE [LARGE SCALE GENOMIC DNA]</scope>
    <source>
        <strain evidence="15">cv. Huhao1</strain>
        <tissue evidence="14">Leaf</tissue>
    </source>
</reference>
<keyword evidence="5 12" id="KW-0349">Heme</keyword>
<dbReference type="InterPro" id="IPR000823">
    <property type="entry name" value="Peroxidase_pln"/>
</dbReference>
<feature type="binding site" evidence="10">
    <location>
        <position position="75"/>
    </location>
    <ligand>
        <name>Ca(2+)</name>
        <dbReference type="ChEBI" id="CHEBI:29108"/>
        <label>1</label>
    </ligand>
</feature>
<dbReference type="Pfam" id="PF00141">
    <property type="entry name" value="peroxidase"/>
    <property type="match status" value="1"/>
</dbReference>
<keyword evidence="15" id="KW-1185">Reference proteome</keyword>
<evidence type="ECO:0000256" key="12">
    <source>
        <dbReference type="RuleBase" id="RU362060"/>
    </source>
</evidence>
<feature type="disulfide bond" evidence="11">
    <location>
        <begin position="72"/>
        <end position="76"/>
    </location>
</feature>
<dbReference type="Gene3D" id="1.10.520.10">
    <property type="match status" value="1"/>
</dbReference>
<comment type="similarity">
    <text evidence="2">Belongs to the peroxidase family. Ascorbate peroxidase subfamily.</text>
</comment>